<dbReference type="EMBL" id="JAODUP010000284">
    <property type="protein sequence ID" value="KAK2153825.1"/>
    <property type="molecule type" value="Genomic_DNA"/>
</dbReference>
<reference evidence="2" key="1">
    <citation type="journal article" date="2023" name="Mol. Biol. Evol.">
        <title>Third-Generation Sequencing Reveals the Adaptive Role of the Epigenome in Three Deep-Sea Polychaetes.</title>
        <authorList>
            <person name="Perez M."/>
            <person name="Aroh O."/>
            <person name="Sun Y."/>
            <person name="Lan Y."/>
            <person name="Juniper S.K."/>
            <person name="Young C.R."/>
            <person name="Angers B."/>
            <person name="Qian P.Y."/>
        </authorList>
    </citation>
    <scope>NUCLEOTIDE SEQUENCE</scope>
    <source>
        <strain evidence="2">P08H-3</strain>
    </source>
</reference>
<dbReference type="AlphaFoldDB" id="A0AAD9JKD4"/>
<evidence type="ECO:0000313" key="2">
    <source>
        <dbReference type="EMBL" id="KAK2153825.1"/>
    </source>
</evidence>
<protein>
    <submittedName>
        <fullName evidence="2">Uncharacterized protein</fullName>
    </submittedName>
</protein>
<keyword evidence="3" id="KW-1185">Reference proteome</keyword>
<sequence length="344" mass="37037">MIRYELGKNSAASFLKISIPSNLAKPKPISLAEVVPPVPARKSRHQKSTRIPPPVPSSPLGYLESDIPRVGYPKREANPPGVASPWVMSVSPKCGQRQDVFQAERSVSFDSGVMADHHGNVAVGMASDRLYGYHGCDGYRGDAPSGRVPMTSPQLSKNRRAYQGQSQSRLQTNAEQGWTYGVLETPAQEQVAKVTKKLSNSCRVDVMPHLRRHNNDVVRQTGGISGVDLVQNGGMVTHANNYVMSTGTTIPEDDEAEVEPPPPPPDVAQNDLMLRLGMLLGRKPASQDSQQLTRLSSTGLSQASCSGNQTEDTAYASVSSLGSEDTSQEKVLSDTSPLSTMTGR</sequence>
<gene>
    <name evidence="2" type="ORF">LSH36_284g02014</name>
</gene>
<name>A0AAD9JKD4_9ANNE</name>
<feature type="compositionally biased region" description="Polar residues" evidence="1">
    <location>
        <begin position="286"/>
        <end position="326"/>
    </location>
</feature>
<evidence type="ECO:0000256" key="1">
    <source>
        <dbReference type="SAM" id="MobiDB-lite"/>
    </source>
</evidence>
<feature type="compositionally biased region" description="Polar residues" evidence="1">
    <location>
        <begin position="333"/>
        <end position="344"/>
    </location>
</feature>
<comment type="caution">
    <text evidence="2">The sequence shown here is derived from an EMBL/GenBank/DDBJ whole genome shotgun (WGS) entry which is preliminary data.</text>
</comment>
<feature type="region of interest" description="Disordered" evidence="1">
    <location>
        <begin position="39"/>
        <end position="62"/>
    </location>
</feature>
<feature type="region of interest" description="Disordered" evidence="1">
    <location>
        <begin position="284"/>
        <end position="344"/>
    </location>
</feature>
<dbReference type="Proteomes" id="UP001208570">
    <property type="component" value="Unassembled WGS sequence"/>
</dbReference>
<accession>A0AAD9JKD4</accession>
<proteinExistence type="predicted"/>
<evidence type="ECO:0000313" key="3">
    <source>
        <dbReference type="Proteomes" id="UP001208570"/>
    </source>
</evidence>
<organism evidence="2 3">
    <name type="scientific">Paralvinella palmiformis</name>
    <dbReference type="NCBI Taxonomy" id="53620"/>
    <lineage>
        <taxon>Eukaryota</taxon>
        <taxon>Metazoa</taxon>
        <taxon>Spiralia</taxon>
        <taxon>Lophotrochozoa</taxon>
        <taxon>Annelida</taxon>
        <taxon>Polychaeta</taxon>
        <taxon>Sedentaria</taxon>
        <taxon>Canalipalpata</taxon>
        <taxon>Terebellida</taxon>
        <taxon>Terebelliformia</taxon>
        <taxon>Alvinellidae</taxon>
        <taxon>Paralvinella</taxon>
    </lineage>
</organism>
<feature type="region of interest" description="Disordered" evidence="1">
    <location>
        <begin position="245"/>
        <end position="269"/>
    </location>
</feature>